<dbReference type="EnsemblPlants" id="OBART01G15960.1">
    <property type="protein sequence ID" value="OBART01G15960.1"/>
    <property type="gene ID" value="OBART01G15960"/>
</dbReference>
<evidence type="ECO:0000256" key="4">
    <source>
        <dbReference type="ARBA" id="ARBA00022617"/>
    </source>
</evidence>
<dbReference type="SUPFAM" id="SSF48264">
    <property type="entry name" value="Cytochrome P450"/>
    <property type="match status" value="2"/>
</dbReference>
<comment type="similarity">
    <text evidence="3">Belongs to the cytochrome P450 family.</text>
</comment>
<dbReference type="InterPro" id="IPR036396">
    <property type="entry name" value="Cyt_P450_sf"/>
</dbReference>
<dbReference type="InterPro" id="IPR001128">
    <property type="entry name" value="Cyt_P450"/>
</dbReference>
<dbReference type="FunFam" id="1.10.630.10:FF:000008">
    <property type="entry name" value="Cytochrome P450 71D8"/>
    <property type="match status" value="2"/>
</dbReference>
<evidence type="ECO:0000256" key="6">
    <source>
        <dbReference type="ARBA" id="ARBA00022723"/>
    </source>
</evidence>
<keyword evidence="9" id="KW-0560">Oxidoreductase</keyword>
<organism evidence="14">
    <name type="scientific">Oryza barthii</name>
    <dbReference type="NCBI Taxonomy" id="65489"/>
    <lineage>
        <taxon>Eukaryota</taxon>
        <taxon>Viridiplantae</taxon>
        <taxon>Streptophyta</taxon>
        <taxon>Embryophyta</taxon>
        <taxon>Tracheophyta</taxon>
        <taxon>Spermatophyta</taxon>
        <taxon>Magnoliopsida</taxon>
        <taxon>Liliopsida</taxon>
        <taxon>Poales</taxon>
        <taxon>Poaceae</taxon>
        <taxon>BOP clade</taxon>
        <taxon>Oryzoideae</taxon>
        <taxon>Oryzeae</taxon>
        <taxon>Oryzinae</taxon>
        <taxon>Oryza</taxon>
    </lineage>
</organism>
<evidence type="ECO:0000256" key="5">
    <source>
        <dbReference type="ARBA" id="ARBA00022692"/>
    </source>
</evidence>
<protein>
    <recommendedName>
        <fullName evidence="16">Cytochrome P450</fullName>
    </recommendedName>
</protein>
<dbReference type="AlphaFoldDB" id="A0A0D3ENY5"/>
<dbReference type="InterPro" id="IPR017972">
    <property type="entry name" value="Cyt_P450_CS"/>
</dbReference>
<evidence type="ECO:0000256" key="7">
    <source>
        <dbReference type="ARBA" id="ARBA00022857"/>
    </source>
</evidence>
<name>A0A0D3ENY5_9ORYZ</name>
<keyword evidence="10 12" id="KW-0408">Iron</keyword>
<sequence length="800" mass="89645">MAELPLYLLLLALLVAVPFLCLTRSSLWHGGGGGGRLPPSPWALPVIGHLHHVAGALPHRAMRDLARRHGPLMLLRLCELRVVVACTAEAAREVTKTHDLAFATRPITPTGKVLMADSVGVSFRPVREAELGRLLRSVAEATSSSSSASLVNLTELISAFVADSTVRAIIGSRFEHRDAYLRMLQDGLKIVPGMTLPDLFPSSRLALFLSRVPGRIEHHRQGMQRFIDAIIVEHQEKRAAAAANDDDDEDEDLLDVLLKLQKEMGSHHPLTTANIKTVMLDMFGAGSESSATVLQWTMAELMRNPRVMQKAQDEVRRALAGHDKVTEPNLTNLPYLRLVIKETLRLHPPAPLLLPRKCGSTCKILGFDVPEGVMVIVNAWAIGRDPTYWDKPEEFVPERFEHNGRNFKGMDFEFIPFGAGRRICPGITFGMAHVELVLSALLYHFDWELPQGMAAKDLDMTEDFGVTTQRRSNLLVRPIHRVSVPVEFKNRAAFLRMLERRMKLLPAQCLPDLFPSSRAAMLVSRMPRRMKRERQEMMDFIDDIFQEHHESRAAGGAEEDLLDVLLRIQSQDKTNPALTNDNIKTVIIDMFVASSETAATSLQWTMSELMRNPRVMRKAQDEVRRALAVAGQDGVTEESLRDLPYLHLVIKESLRLHPPVTMLLPRECRETCRVMGFDVPEGVMVLVNAWAIGRDPAHWDSPEEFAPERFEGVGAADFKGRDFEYIPFGAGRRMCPGMAFGLANMELALAALLYHFDWELPGGMLPGELDMTEALGLTTRRRSDLLLVPALRVPLRDHER</sequence>
<keyword evidence="5" id="KW-0812">Transmembrane</keyword>
<evidence type="ECO:0008006" key="16">
    <source>
        <dbReference type="Google" id="ProtNLM"/>
    </source>
</evidence>
<dbReference type="eggNOG" id="KOG0156">
    <property type="taxonomic scope" value="Eukaryota"/>
</dbReference>
<reference evidence="14" key="2">
    <citation type="submission" date="2015-03" db="UniProtKB">
        <authorList>
            <consortium name="EnsemblPlants"/>
        </authorList>
    </citation>
    <scope>IDENTIFICATION</scope>
</reference>
<keyword evidence="7" id="KW-0521">NADP</keyword>
<accession>A0A0D3ENY5</accession>
<keyword evidence="13" id="KW-0732">Signal</keyword>
<dbReference type="GO" id="GO:0020037">
    <property type="term" value="F:heme binding"/>
    <property type="evidence" value="ECO:0007669"/>
    <property type="project" value="InterPro"/>
</dbReference>
<evidence type="ECO:0000313" key="15">
    <source>
        <dbReference type="Proteomes" id="UP000026960"/>
    </source>
</evidence>
<dbReference type="PRINTS" id="PR00385">
    <property type="entry name" value="P450"/>
</dbReference>
<feature type="chain" id="PRO_5002261370" description="Cytochrome P450" evidence="13">
    <location>
        <begin position="24"/>
        <end position="800"/>
    </location>
</feature>
<evidence type="ECO:0000256" key="3">
    <source>
        <dbReference type="ARBA" id="ARBA00010617"/>
    </source>
</evidence>
<dbReference type="GO" id="GO:0004497">
    <property type="term" value="F:monooxygenase activity"/>
    <property type="evidence" value="ECO:0007669"/>
    <property type="project" value="UniProtKB-KW"/>
</dbReference>
<dbReference type="STRING" id="65489.A0A0D3ENY5"/>
<dbReference type="PANTHER" id="PTHR47955:SF21">
    <property type="entry name" value="OS06G0642300 PROTEIN"/>
    <property type="match status" value="1"/>
</dbReference>
<dbReference type="GO" id="GO:0016020">
    <property type="term" value="C:membrane"/>
    <property type="evidence" value="ECO:0007669"/>
    <property type="project" value="UniProtKB-SubCell"/>
</dbReference>
<evidence type="ECO:0000256" key="12">
    <source>
        <dbReference type="PIRSR" id="PIRSR602401-1"/>
    </source>
</evidence>
<evidence type="ECO:0000313" key="14">
    <source>
        <dbReference type="EnsemblPlants" id="OBART01G15960.1"/>
    </source>
</evidence>
<dbReference type="Gene3D" id="1.10.630.10">
    <property type="entry name" value="Cytochrome P450"/>
    <property type="match status" value="2"/>
</dbReference>
<dbReference type="GO" id="GO:0005506">
    <property type="term" value="F:iron ion binding"/>
    <property type="evidence" value="ECO:0007669"/>
    <property type="project" value="InterPro"/>
</dbReference>
<dbReference type="PaxDb" id="65489-OBART01G15960.1"/>
<keyword evidence="6 12" id="KW-0479">Metal-binding</keyword>
<keyword evidence="11" id="KW-0503">Monooxygenase</keyword>
<dbReference type="Pfam" id="PF00067">
    <property type="entry name" value="p450"/>
    <property type="match status" value="3"/>
</dbReference>
<keyword evidence="8" id="KW-0472">Membrane</keyword>
<dbReference type="HOGENOM" id="CLU_001570_0_4_1"/>
<dbReference type="PANTHER" id="PTHR47955">
    <property type="entry name" value="CYTOCHROME P450 FAMILY 71 PROTEIN"/>
    <property type="match status" value="1"/>
</dbReference>
<dbReference type="Gramene" id="OBART01G15960.1">
    <property type="protein sequence ID" value="OBART01G15960.1"/>
    <property type="gene ID" value="OBART01G15960"/>
</dbReference>
<reference evidence="14" key="1">
    <citation type="journal article" date="2009" name="Rice">
        <title>De Novo Next Generation Sequencing of Plant Genomes.</title>
        <authorList>
            <person name="Rounsley S."/>
            <person name="Marri P.R."/>
            <person name="Yu Y."/>
            <person name="He R."/>
            <person name="Sisneros N."/>
            <person name="Goicoechea J.L."/>
            <person name="Lee S.J."/>
            <person name="Angelova A."/>
            <person name="Kudrna D."/>
            <person name="Luo M."/>
            <person name="Affourtit J."/>
            <person name="Desany B."/>
            <person name="Knight J."/>
            <person name="Niazi F."/>
            <person name="Egholm M."/>
            <person name="Wing R.A."/>
        </authorList>
    </citation>
    <scope>NUCLEOTIDE SEQUENCE [LARGE SCALE GENOMIC DNA]</scope>
    <source>
        <strain evidence="14">cv. IRGC 105608</strain>
    </source>
</reference>
<evidence type="ECO:0000256" key="2">
    <source>
        <dbReference type="ARBA" id="ARBA00004167"/>
    </source>
</evidence>
<evidence type="ECO:0000256" key="10">
    <source>
        <dbReference type="ARBA" id="ARBA00023004"/>
    </source>
</evidence>
<keyword evidence="15" id="KW-1185">Reference proteome</keyword>
<dbReference type="InterPro" id="IPR002401">
    <property type="entry name" value="Cyt_P450_E_grp-I"/>
</dbReference>
<dbReference type="PROSITE" id="PS00086">
    <property type="entry name" value="CYTOCHROME_P450"/>
    <property type="match status" value="2"/>
</dbReference>
<evidence type="ECO:0000256" key="8">
    <source>
        <dbReference type="ARBA" id="ARBA00022989"/>
    </source>
</evidence>
<dbReference type="Proteomes" id="UP000026960">
    <property type="component" value="Chromosome 1"/>
</dbReference>
<feature type="binding site" description="axial binding residue" evidence="12">
    <location>
        <position position="424"/>
    </location>
    <ligand>
        <name>heme</name>
        <dbReference type="ChEBI" id="CHEBI:30413"/>
    </ligand>
    <ligandPart>
        <name>Fe</name>
        <dbReference type="ChEBI" id="CHEBI:18248"/>
    </ligandPart>
</feature>
<keyword evidence="4 12" id="KW-0349">Heme</keyword>
<dbReference type="PRINTS" id="PR00463">
    <property type="entry name" value="EP450I"/>
</dbReference>
<feature type="signal peptide" evidence="13">
    <location>
        <begin position="1"/>
        <end position="23"/>
    </location>
</feature>
<comment type="cofactor">
    <cofactor evidence="1 12">
        <name>heme</name>
        <dbReference type="ChEBI" id="CHEBI:30413"/>
    </cofactor>
</comment>
<dbReference type="GO" id="GO:0016102">
    <property type="term" value="P:diterpenoid biosynthetic process"/>
    <property type="evidence" value="ECO:0007669"/>
    <property type="project" value="UniProtKB-ARBA"/>
</dbReference>
<proteinExistence type="inferred from homology"/>
<evidence type="ECO:0000256" key="11">
    <source>
        <dbReference type="ARBA" id="ARBA00023033"/>
    </source>
</evidence>
<dbReference type="GO" id="GO:0016705">
    <property type="term" value="F:oxidoreductase activity, acting on paired donors, with incorporation or reduction of molecular oxygen"/>
    <property type="evidence" value="ECO:0007669"/>
    <property type="project" value="InterPro"/>
</dbReference>
<evidence type="ECO:0000256" key="1">
    <source>
        <dbReference type="ARBA" id="ARBA00001971"/>
    </source>
</evidence>
<evidence type="ECO:0000256" key="13">
    <source>
        <dbReference type="SAM" id="SignalP"/>
    </source>
</evidence>
<keyword evidence="8" id="KW-1133">Transmembrane helix</keyword>
<comment type="subcellular location">
    <subcellularLocation>
        <location evidence="2">Membrane</location>
        <topology evidence="2">Single-pass membrane protein</topology>
    </subcellularLocation>
</comment>
<evidence type="ECO:0000256" key="9">
    <source>
        <dbReference type="ARBA" id="ARBA00023002"/>
    </source>
</evidence>